<gene>
    <name evidence="1" type="ordered locus">DEHA2D11726g</name>
</gene>
<evidence type="ECO:0000313" key="1">
    <source>
        <dbReference type="EMBL" id="CAG87141.1"/>
    </source>
</evidence>
<dbReference type="VEuPathDB" id="FungiDB:DEHA2D11726g"/>
<dbReference type="EMBL" id="CR382136">
    <property type="protein sequence ID" value="CAG87141.1"/>
    <property type="molecule type" value="Genomic_DNA"/>
</dbReference>
<dbReference type="GeneID" id="2901678"/>
<dbReference type="RefSeq" id="XP_458978.1">
    <property type="nucleotide sequence ID" value="XM_458978.1"/>
</dbReference>
<dbReference type="KEGG" id="dha:DEHA2D11726g"/>
<dbReference type="HOGENOM" id="CLU_2320323_0_0_1"/>
<protein>
    <submittedName>
        <fullName evidence="1">DEHA2D11726p</fullName>
    </submittedName>
</protein>
<organism evidence="1 2">
    <name type="scientific">Debaryomyces hansenii (strain ATCC 36239 / CBS 767 / BCRC 21394 / JCM 1990 / NBRC 0083 / IGC 2968)</name>
    <name type="common">Yeast</name>
    <name type="synonym">Torulaspora hansenii</name>
    <dbReference type="NCBI Taxonomy" id="284592"/>
    <lineage>
        <taxon>Eukaryota</taxon>
        <taxon>Fungi</taxon>
        <taxon>Dikarya</taxon>
        <taxon>Ascomycota</taxon>
        <taxon>Saccharomycotina</taxon>
        <taxon>Pichiomycetes</taxon>
        <taxon>Debaryomycetaceae</taxon>
        <taxon>Debaryomyces</taxon>
    </lineage>
</organism>
<dbReference type="InParanoid" id="Q6BS42"/>
<accession>Q6BS42</accession>
<reference evidence="1 2" key="1">
    <citation type="journal article" date="2004" name="Nature">
        <title>Genome evolution in yeasts.</title>
        <authorList>
            <consortium name="Genolevures"/>
            <person name="Dujon B."/>
            <person name="Sherman D."/>
            <person name="Fischer G."/>
            <person name="Durrens P."/>
            <person name="Casaregola S."/>
            <person name="Lafontaine I."/>
            <person name="de Montigny J."/>
            <person name="Marck C."/>
            <person name="Neuveglise C."/>
            <person name="Talla E."/>
            <person name="Goffard N."/>
            <person name="Frangeul L."/>
            <person name="Aigle M."/>
            <person name="Anthouard V."/>
            <person name="Babour A."/>
            <person name="Barbe V."/>
            <person name="Barnay S."/>
            <person name="Blanchin S."/>
            <person name="Beckerich J.M."/>
            <person name="Beyne E."/>
            <person name="Bleykasten C."/>
            <person name="Boisrame A."/>
            <person name="Boyer J."/>
            <person name="Cattolico L."/>
            <person name="Confanioleri F."/>
            <person name="de Daruvar A."/>
            <person name="Despons L."/>
            <person name="Fabre E."/>
            <person name="Fairhead C."/>
            <person name="Ferry-Dumazet H."/>
            <person name="Groppi A."/>
            <person name="Hantraye F."/>
            <person name="Hennequin C."/>
            <person name="Jauniaux N."/>
            <person name="Joyet P."/>
            <person name="Kachouri R."/>
            <person name="Kerrest A."/>
            <person name="Koszul R."/>
            <person name="Lemaire M."/>
            <person name="Lesur I."/>
            <person name="Ma L."/>
            <person name="Muller H."/>
            <person name="Nicaud J.M."/>
            <person name="Nikolski M."/>
            <person name="Oztas S."/>
            <person name="Ozier-Kalogeropoulos O."/>
            <person name="Pellenz S."/>
            <person name="Potier S."/>
            <person name="Richard G.F."/>
            <person name="Straub M.L."/>
            <person name="Suleau A."/>
            <person name="Swennene D."/>
            <person name="Tekaia F."/>
            <person name="Wesolowski-Louvel M."/>
            <person name="Westhof E."/>
            <person name="Wirth B."/>
            <person name="Zeniou-Meyer M."/>
            <person name="Zivanovic I."/>
            <person name="Bolotin-Fukuhara M."/>
            <person name="Thierry A."/>
            <person name="Bouchier C."/>
            <person name="Caudron B."/>
            <person name="Scarpelli C."/>
            <person name="Gaillardin C."/>
            <person name="Weissenbach J."/>
            <person name="Wincker P."/>
            <person name="Souciet J.L."/>
        </authorList>
    </citation>
    <scope>NUCLEOTIDE SEQUENCE [LARGE SCALE GENOMIC DNA]</scope>
    <source>
        <strain evidence="2">ATCC 36239 / CBS 767 / BCRC 21394 / JCM 1990 / NBRC 0083 / IGC 2968</strain>
    </source>
</reference>
<sequence length="99" mass="11375">MVLPSLQYNAYENTRDPCHYQTLTPRSKHPAASHFSPAAKLNLVWPSNMYNKILMFIQGTPYTTGTLNNSITRTYTNSIPWTNQSLTKTNNPRITTYTY</sequence>
<proteinExistence type="predicted"/>
<evidence type="ECO:0000313" key="2">
    <source>
        <dbReference type="Proteomes" id="UP000000599"/>
    </source>
</evidence>
<name>Q6BS42_DEBHA</name>
<keyword evidence="2" id="KW-1185">Reference proteome</keyword>
<dbReference type="AlphaFoldDB" id="Q6BS42"/>
<dbReference type="Proteomes" id="UP000000599">
    <property type="component" value="Chromosome D"/>
</dbReference>